<dbReference type="Proteomes" id="UP000735302">
    <property type="component" value="Unassembled WGS sequence"/>
</dbReference>
<evidence type="ECO:0000256" key="4">
    <source>
        <dbReference type="ARBA" id="ARBA00022801"/>
    </source>
</evidence>
<evidence type="ECO:0000256" key="5">
    <source>
        <dbReference type="PIRSR" id="PIRSR601461-1"/>
    </source>
</evidence>
<evidence type="ECO:0000313" key="10">
    <source>
        <dbReference type="Proteomes" id="UP000735302"/>
    </source>
</evidence>
<keyword evidence="10" id="KW-1185">Reference proteome</keyword>
<keyword evidence="4" id="KW-0378">Hydrolase</keyword>
<feature type="active site" evidence="5">
    <location>
        <position position="295"/>
    </location>
</feature>
<evidence type="ECO:0000256" key="3">
    <source>
        <dbReference type="ARBA" id="ARBA00022750"/>
    </source>
</evidence>
<dbReference type="PANTHER" id="PTHR47966">
    <property type="entry name" value="BETA-SITE APP-CLEAVING ENZYME, ISOFORM A-RELATED"/>
    <property type="match status" value="1"/>
</dbReference>
<feature type="domain" description="Peptidase A1" evidence="8">
    <location>
        <begin position="89"/>
        <end position="415"/>
    </location>
</feature>
<gene>
    <name evidence="9" type="ORF">PoB_001136000</name>
</gene>
<keyword evidence="7" id="KW-0732">Signal</keyword>
<dbReference type="SUPFAM" id="SSF50630">
    <property type="entry name" value="Acid proteases"/>
    <property type="match status" value="1"/>
</dbReference>
<feature type="region of interest" description="Disordered" evidence="6">
    <location>
        <begin position="129"/>
        <end position="149"/>
    </location>
</feature>
<comment type="caution">
    <text evidence="9">The sequence shown here is derived from an EMBL/GenBank/DDBJ whole genome shotgun (WGS) entry which is preliminary data.</text>
</comment>
<dbReference type="Pfam" id="PF00026">
    <property type="entry name" value="Asp"/>
    <property type="match status" value="1"/>
</dbReference>
<keyword evidence="2" id="KW-0645">Protease</keyword>
<organism evidence="9 10">
    <name type="scientific">Plakobranchus ocellatus</name>
    <dbReference type="NCBI Taxonomy" id="259542"/>
    <lineage>
        <taxon>Eukaryota</taxon>
        <taxon>Metazoa</taxon>
        <taxon>Spiralia</taxon>
        <taxon>Lophotrochozoa</taxon>
        <taxon>Mollusca</taxon>
        <taxon>Gastropoda</taxon>
        <taxon>Heterobranchia</taxon>
        <taxon>Euthyneura</taxon>
        <taxon>Panpulmonata</taxon>
        <taxon>Sacoglossa</taxon>
        <taxon>Placobranchoidea</taxon>
        <taxon>Plakobranchidae</taxon>
        <taxon>Plakobranchus</taxon>
    </lineage>
</organism>
<accession>A0AAV3YQ63</accession>
<dbReference type="InterPro" id="IPR034164">
    <property type="entry name" value="Pepsin-like_dom"/>
</dbReference>
<evidence type="ECO:0000256" key="6">
    <source>
        <dbReference type="SAM" id="MobiDB-lite"/>
    </source>
</evidence>
<sequence length="444" mass="49048">MNLPPAVVLLLVLVSICAAQIVSLPFSSASRVPWQHRNFRKVLQPRPMSESLQRPIRPFSKPYQKPIRDFRTKATTRDIKLENYYNRLYSASITLGTPGQEFYVAIDTKTPVTWIPSKHSPYRRIQSLSTGASKEYNNESSSTYTPNGKPFEVTYDSGQVSGYRSQDNMVIGGATVYNQVFGEAIRKPQMFGDSINNGILGMGFSGFMAGEDVTVVDNMYSQGLLPAPVFSTFFNRYGFNGSDSVLTLGGTNPEYYIGDFAFVYVNRPDRWQFEIDRIQVSNDPFVWHQCQAIVDTCSPFIVGPSFEVDRLNKMLGATPLERDPKIYTFESSQLNSLPDLEFVVNGQKLIMTGNDYAAQNIKLLSNHHNAVTAAPVADDTGIAAHSIADPFTADPITAVPVTADPGTADPVAGLLSLVLLLLVSSWDTGSSISVLSLLIIHRWT</sequence>
<dbReference type="CDD" id="cd05471">
    <property type="entry name" value="pepsin_like"/>
    <property type="match status" value="1"/>
</dbReference>
<dbReference type="GO" id="GO:0006508">
    <property type="term" value="P:proteolysis"/>
    <property type="evidence" value="ECO:0007669"/>
    <property type="project" value="UniProtKB-KW"/>
</dbReference>
<evidence type="ECO:0000259" key="8">
    <source>
        <dbReference type="PROSITE" id="PS51767"/>
    </source>
</evidence>
<evidence type="ECO:0000256" key="1">
    <source>
        <dbReference type="ARBA" id="ARBA00007447"/>
    </source>
</evidence>
<feature type="active site" evidence="5">
    <location>
        <position position="107"/>
    </location>
</feature>
<dbReference type="GO" id="GO:0004190">
    <property type="term" value="F:aspartic-type endopeptidase activity"/>
    <property type="evidence" value="ECO:0007669"/>
    <property type="project" value="UniProtKB-KW"/>
</dbReference>
<name>A0AAV3YQ63_9GAST</name>
<dbReference type="InterPro" id="IPR033121">
    <property type="entry name" value="PEPTIDASE_A1"/>
</dbReference>
<dbReference type="AlphaFoldDB" id="A0AAV3YQ63"/>
<dbReference type="Gene3D" id="2.40.70.10">
    <property type="entry name" value="Acid Proteases"/>
    <property type="match status" value="2"/>
</dbReference>
<evidence type="ECO:0000256" key="2">
    <source>
        <dbReference type="ARBA" id="ARBA00022670"/>
    </source>
</evidence>
<dbReference type="InterPro" id="IPR001461">
    <property type="entry name" value="Aspartic_peptidase_A1"/>
</dbReference>
<feature type="signal peptide" evidence="7">
    <location>
        <begin position="1"/>
        <end position="19"/>
    </location>
</feature>
<evidence type="ECO:0000313" key="9">
    <source>
        <dbReference type="EMBL" id="GFN84854.1"/>
    </source>
</evidence>
<reference evidence="9 10" key="1">
    <citation type="journal article" date="2021" name="Elife">
        <title>Chloroplast acquisition without the gene transfer in kleptoplastic sea slugs, Plakobranchus ocellatus.</title>
        <authorList>
            <person name="Maeda T."/>
            <person name="Takahashi S."/>
            <person name="Yoshida T."/>
            <person name="Shimamura S."/>
            <person name="Takaki Y."/>
            <person name="Nagai Y."/>
            <person name="Toyoda A."/>
            <person name="Suzuki Y."/>
            <person name="Arimoto A."/>
            <person name="Ishii H."/>
            <person name="Satoh N."/>
            <person name="Nishiyama T."/>
            <person name="Hasebe M."/>
            <person name="Maruyama T."/>
            <person name="Minagawa J."/>
            <person name="Obokata J."/>
            <person name="Shigenobu S."/>
        </authorList>
    </citation>
    <scope>NUCLEOTIDE SEQUENCE [LARGE SCALE GENOMIC DNA]</scope>
</reference>
<dbReference type="PANTHER" id="PTHR47966:SF51">
    <property type="entry name" value="BETA-SITE APP-CLEAVING ENZYME, ISOFORM A-RELATED"/>
    <property type="match status" value="1"/>
</dbReference>
<evidence type="ECO:0000256" key="7">
    <source>
        <dbReference type="SAM" id="SignalP"/>
    </source>
</evidence>
<proteinExistence type="inferred from homology"/>
<dbReference type="EMBL" id="BLXT01001350">
    <property type="protein sequence ID" value="GFN84854.1"/>
    <property type="molecule type" value="Genomic_DNA"/>
</dbReference>
<dbReference type="FunFam" id="2.40.70.10:FF:000115">
    <property type="entry name" value="Lysosomal aspartic protease"/>
    <property type="match status" value="1"/>
</dbReference>
<dbReference type="PRINTS" id="PR00792">
    <property type="entry name" value="PEPSIN"/>
</dbReference>
<feature type="chain" id="PRO_5043315676" evidence="7">
    <location>
        <begin position="20"/>
        <end position="444"/>
    </location>
</feature>
<protein>
    <submittedName>
        <fullName evidence="9">Cathepsin d</fullName>
    </submittedName>
</protein>
<dbReference type="InterPro" id="IPR021109">
    <property type="entry name" value="Peptidase_aspartic_dom_sf"/>
</dbReference>
<keyword evidence="3" id="KW-0064">Aspartyl protease</keyword>
<comment type="similarity">
    <text evidence="1">Belongs to the peptidase A1 family.</text>
</comment>
<dbReference type="PROSITE" id="PS51767">
    <property type="entry name" value="PEPTIDASE_A1"/>
    <property type="match status" value="1"/>
</dbReference>